<evidence type="ECO:0000313" key="2">
    <source>
        <dbReference type="Proteomes" id="UP000198211"/>
    </source>
</evidence>
<gene>
    <name evidence="1" type="ORF">PHMEG_0008950</name>
</gene>
<organism evidence="1 2">
    <name type="scientific">Phytophthora megakarya</name>
    <dbReference type="NCBI Taxonomy" id="4795"/>
    <lineage>
        <taxon>Eukaryota</taxon>
        <taxon>Sar</taxon>
        <taxon>Stramenopiles</taxon>
        <taxon>Oomycota</taxon>
        <taxon>Peronosporomycetes</taxon>
        <taxon>Peronosporales</taxon>
        <taxon>Peronosporaceae</taxon>
        <taxon>Phytophthora</taxon>
    </lineage>
</organism>
<keyword evidence="2" id="KW-1185">Reference proteome</keyword>
<proteinExistence type="predicted"/>
<reference evidence="2" key="1">
    <citation type="submission" date="2017-03" db="EMBL/GenBank/DDBJ databases">
        <title>Phytopthora megakarya and P. palmivora, two closely related causual agents of cacao black pod achieved similar genome size and gene model numbers by different mechanisms.</title>
        <authorList>
            <person name="Ali S."/>
            <person name="Shao J."/>
            <person name="Larry D.J."/>
            <person name="Kronmiller B."/>
            <person name="Shen D."/>
            <person name="Strem M.D."/>
            <person name="Melnick R.L."/>
            <person name="Guiltinan M.J."/>
            <person name="Tyler B.M."/>
            <person name="Meinhardt L.W."/>
            <person name="Bailey B.A."/>
        </authorList>
    </citation>
    <scope>NUCLEOTIDE SEQUENCE [LARGE SCALE GENOMIC DNA]</scope>
    <source>
        <strain evidence="2">zdho120</strain>
    </source>
</reference>
<protein>
    <submittedName>
        <fullName evidence="1">Uncharacterized protein</fullName>
    </submittedName>
</protein>
<name>A0A225WI83_9STRA</name>
<evidence type="ECO:0000313" key="1">
    <source>
        <dbReference type="EMBL" id="OWZ17144.1"/>
    </source>
</evidence>
<accession>A0A225WI83</accession>
<sequence length="106" mass="12435">MLIWTLNGALDLQLCYPGYFYDLLPLTLVMADAATRQDENDYSNSIWIRYKLYGVIFGKGKKVDKYVEFSVHACENVKYYTNDNLEHVTIDIIFRDLSYLNYALNE</sequence>
<dbReference type="Proteomes" id="UP000198211">
    <property type="component" value="Unassembled WGS sequence"/>
</dbReference>
<dbReference type="EMBL" id="NBNE01000804">
    <property type="protein sequence ID" value="OWZ17144.1"/>
    <property type="molecule type" value="Genomic_DNA"/>
</dbReference>
<dbReference type="AlphaFoldDB" id="A0A225WI83"/>
<comment type="caution">
    <text evidence="1">The sequence shown here is derived from an EMBL/GenBank/DDBJ whole genome shotgun (WGS) entry which is preliminary data.</text>
</comment>